<dbReference type="PANTHER" id="PTHR44196:SF1">
    <property type="entry name" value="DEHYDROGENASE_REDUCTASE SDR FAMILY MEMBER 7B"/>
    <property type="match status" value="1"/>
</dbReference>
<dbReference type="CDD" id="cd05233">
    <property type="entry name" value="SDR_c"/>
    <property type="match status" value="1"/>
</dbReference>
<dbReference type="InterPro" id="IPR036291">
    <property type="entry name" value="NAD(P)-bd_dom_sf"/>
</dbReference>
<dbReference type="Pfam" id="PF00106">
    <property type="entry name" value="adh_short"/>
    <property type="match status" value="1"/>
</dbReference>
<evidence type="ECO:0000256" key="1">
    <source>
        <dbReference type="ARBA" id="ARBA00006484"/>
    </source>
</evidence>
<dbReference type="SUPFAM" id="SSF51735">
    <property type="entry name" value="NAD(P)-binding Rossmann-fold domains"/>
    <property type="match status" value="1"/>
</dbReference>
<dbReference type="Proteomes" id="UP001165367">
    <property type="component" value="Unassembled WGS sequence"/>
</dbReference>
<comment type="caution">
    <text evidence="4">The sequence shown here is derived from an EMBL/GenBank/DDBJ whole genome shotgun (WGS) entry which is preliminary data.</text>
</comment>
<dbReference type="PANTHER" id="PTHR44196">
    <property type="entry name" value="DEHYDROGENASE/REDUCTASE SDR FAMILY MEMBER 7B"/>
    <property type="match status" value="1"/>
</dbReference>
<dbReference type="EMBL" id="JAKLTR010000023">
    <property type="protein sequence ID" value="MCG2617609.1"/>
    <property type="molecule type" value="Genomic_DNA"/>
</dbReference>
<dbReference type="PRINTS" id="PR00080">
    <property type="entry name" value="SDRFAMILY"/>
</dbReference>
<evidence type="ECO:0000256" key="2">
    <source>
        <dbReference type="ARBA" id="ARBA00023002"/>
    </source>
</evidence>
<organism evidence="4 5">
    <name type="scientific">Terrimonas ginsenosidimutans</name>
    <dbReference type="NCBI Taxonomy" id="2908004"/>
    <lineage>
        <taxon>Bacteria</taxon>
        <taxon>Pseudomonadati</taxon>
        <taxon>Bacteroidota</taxon>
        <taxon>Chitinophagia</taxon>
        <taxon>Chitinophagales</taxon>
        <taxon>Chitinophagaceae</taxon>
        <taxon>Terrimonas</taxon>
    </lineage>
</organism>
<dbReference type="Gene3D" id="3.40.50.720">
    <property type="entry name" value="NAD(P)-binding Rossmann-like Domain"/>
    <property type="match status" value="1"/>
</dbReference>
<sequence length="234" mass="25572">MKVLITGASRGIGKAIANVFAKQGHQLFLSSRNEQALERTADQIAAEYPQATVHCKAFDLSRKEDALALAEWMEQSAGAPDILVNNAGSFEPGSVHNEADGVLERQLSINLFSAYHLTRALLPLMMKNGQGRHIFNMCSIASLKAYDNGGAYSISKFALYGFSKNLREEMKPHGIKVTAVMPGATLTDSWEGYDNSSRRIMEAKDIAMMVYASSQLSVQACVEDIVIRPQLGDL</sequence>
<dbReference type="PROSITE" id="PS00061">
    <property type="entry name" value="ADH_SHORT"/>
    <property type="match status" value="1"/>
</dbReference>
<protein>
    <submittedName>
        <fullName evidence="4">SDR family oxidoreductase</fullName>
    </submittedName>
</protein>
<keyword evidence="5" id="KW-1185">Reference proteome</keyword>
<accession>A0ABS9KYZ1</accession>
<dbReference type="InterPro" id="IPR002347">
    <property type="entry name" value="SDR_fam"/>
</dbReference>
<reference evidence="4" key="1">
    <citation type="submission" date="2022-01" db="EMBL/GenBank/DDBJ databases">
        <authorList>
            <person name="Jo J.-H."/>
            <person name="Im W.-T."/>
        </authorList>
    </citation>
    <scope>NUCLEOTIDE SEQUENCE</scope>
    <source>
        <strain evidence="4">NA20</strain>
    </source>
</reference>
<comment type="similarity">
    <text evidence="1 3">Belongs to the short-chain dehydrogenases/reductases (SDR) family.</text>
</comment>
<name>A0ABS9KYZ1_9BACT</name>
<dbReference type="RefSeq" id="WP_237876400.1">
    <property type="nucleotide sequence ID" value="NZ_JAKLTR010000023.1"/>
</dbReference>
<gene>
    <name evidence="4" type="ORF">LZZ85_25135</name>
</gene>
<dbReference type="InterPro" id="IPR020904">
    <property type="entry name" value="Sc_DH/Rdtase_CS"/>
</dbReference>
<dbReference type="PRINTS" id="PR00081">
    <property type="entry name" value="GDHRDH"/>
</dbReference>
<evidence type="ECO:0000313" key="5">
    <source>
        <dbReference type="Proteomes" id="UP001165367"/>
    </source>
</evidence>
<keyword evidence="2" id="KW-0560">Oxidoreductase</keyword>
<evidence type="ECO:0000313" key="4">
    <source>
        <dbReference type="EMBL" id="MCG2617609.1"/>
    </source>
</evidence>
<proteinExistence type="inferred from homology"/>
<evidence type="ECO:0000256" key="3">
    <source>
        <dbReference type="RuleBase" id="RU000363"/>
    </source>
</evidence>